<dbReference type="SUPFAM" id="SSF55550">
    <property type="entry name" value="SH2 domain"/>
    <property type="match status" value="1"/>
</dbReference>
<proteinExistence type="predicted"/>
<dbReference type="InterPro" id="IPR036028">
    <property type="entry name" value="SH3-like_dom_sf"/>
</dbReference>
<feature type="domain" description="SH3" evidence="6">
    <location>
        <begin position="300"/>
        <end position="359"/>
    </location>
</feature>
<dbReference type="SUPFAM" id="SSF64268">
    <property type="entry name" value="PX domain"/>
    <property type="match status" value="1"/>
</dbReference>
<feature type="compositionally biased region" description="Polar residues" evidence="4">
    <location>
        <begin position="699"/>
        <end position="709"/>
    </location>
</feature>
<feature type="compositionally biased region" description="Basic and acidic residues" evidence="4">
    <location>
        <begin position="686"/>
        <end position="698"/>
    </location>
</feature>
<evidence type="ECO:0000256" key="1">
    <source>
        <dbReference type="ARBA" id="ARBA00022443"/>
    </source>
</evidence>
<dbReference type="PANTHER" id="PTHR15706">
    <property type="entry name" value="SH3 MULTIPLE DOMAIN"/>
    <property type="match status" value="1"/>
</dbReference>
<dbReference type="RefSeq" id="XP_014664968.1">
    <property type="nucleotide sequence ID" value="XM_014809482.1"/>
</dbReference>
<keyword evidence="2" id="KW-0727">SH2 domain</keyword>
<dbReference type="Gene3D" id="2.30.30.40">
    <property type="entry name" value="SH3 Domains"/>
    <property type="match status" value="3"/>
</dbReference>
<feature type="domain" description="SH2" evidence="5">
    <location>
        <begin position="748"/>
        <end position="841"/>
    </location>
</feature>
<feature type="domain" description="PX" evidence="7">
    <location>
        <begin position="4"/>
        <end position="125"/>
    </location>
</feature>
<keyword evidence="1 3" id="KW-0728">SH3 domain</keyword>
<dbReference type="Gene3D" id="3.30.1520.10">
    <property type="entry name" value="Phox-like domain"/>
    <property type="match status" value="1"/>
</dbReference>
<evidence type="ECO:0000313" key="9">
    <source>
        <dbReference type="RefSeq" id="XP_014664968.1"/>
    </source>
</evidence>
<evidence type="ECO:0000259" key="6">
    <source>
        <dbReference type="PROSITE" id="PS50002"/>
    </source>
</evidence>
<dbReference type="CDD" id="cd11856">
    <property type="entry name" value="SH3_p47phox_like"/>
    <property type="match status" value="1"/>
</dbReference>
<feature type="domain" description="SH3" evidence="6">
    <location>
        <begin position="228"/>
        <end position="286"/>
    </location>
</feature>
<dbReference type="Pfam" id="PF00017">
    <property type="entry name" value="SH2"/>
    <property type="match status" value="1"/>
</dbReference>
<dbReference type="CDD" id="cd00173">
    <property type="entry name" value="SH2"/>
    <property type="match status" value="1"/>
</dbReference>
<evidence type="ECO:0000259" key="5">
    <source>
        <dbReference type="PROSITE" id="PS50001"/>
    </source>
</evidence>
<feature type="region of interest" description="Disordered" evidence="4">
    <location>
        <begin position="157"/>
        <end position="181"/>
    </location>
</feature>
<keyword evidence="8" id="KW-1185">Reference proteome</keyword>
<dbReference type="PROSITE" id="PS50002">
    <property type="entry name" value="SH3"/>
    <property type="match status" value="2"/>
</dbReference>
<evidence type="ECO:0000256" key="3">
    <source>
        <dbReference type="PROSITE-ProRule" id="PRU00192"/>
    </source>
</evidence>
<organism evidence="8 9">
    <name type="scientific">Priapulus caudatus</name>
    <name type="common">Priapulid worm</name>
    <dbReference type="NCBI Taxonomy" id="37621"/>
    <lineage>
        <taxon>Eukaryota</taxon>
        <taxon>Metazoa</taxon>
        <taxon>Ecdysozoa</taxon>
        <taxon>Scalidophora</taxon>
        <taxon>Priapulida</taxon>
        <taxon>Priapulimorpha</taxon>
        <taxon>Priapulimorphida</taxon>
        <taxon>Priapulidae</taxon>
        <taxon>Priapulus</taxon>
    </lineage>
</organism>
<feature type="region of interest" description="Disordered" evidence="4">
    <location>
        <begin position="671"/>
        <end position="716"/>
    </location>
</feature>
<dbReference type="SUPFAM" id="SSF50044">
    <property type="entry name" value="SH3-domain"/>
    <property type="match status" value="3"/>
</dbReference>
<dbReference type="SMART" id="SM00326">
    <property type="entry name" value="SH3"/>
    <property type="match status" value="3"/>
</dbReference>
<dbReference type="InterPro" id="IPR051228">
    <property type="entry name" value="NADPH_Oxidase/PX-Domain"/>
</dbReference>
<protein>
    <submittedName>
        <fullName evidence="9">Uncharacterized protein LOC106807200 isoform X1</fullName>
    </submittedName>
</protein>
<dbReference type="InterPro" id="IPR036871">
    <property type="entry name" value="PX_dom_sf"/>
</dbReference>
<dbReference type="PRINTS" id="PR00401">
    <property type="entry name" value="SH2DOMAIN"/>
</dbReference>
<dbReference type="GeneID" id="106807200"/>
<dbReference type="InterPro" id="IPR001683">
    <property type="entry name" value="PX_dom"/>
</dbReference>
<dbReference type="Proteomes" id="UP000695022">
    <property type="component" value="Unplaced"/>
</dbReference>
<accession>A0ABM1DYE7</accession>
<dbReference type="InterPro" id="IPR036860">
    <property type="entry name" value="SH2_dom_sf"/>
</dbReference>
<dbReference type="InterPro" id="IPR000980">
    <property type="entry name" value="SH2"/>
</dbReference>
<evidence type="ECO:0000259" key="7">
    <source>
        <dbReference type="PROSITE" id="PS50195"/>
    </source>
</evidence>
<reference evidence="9" key="1">
    <citation type="submission" date="2025-08" db="UniProtKB">
        <authorList>
            <consortium name="RefSeq"/>
        </authorList>
    </citation>
    <scope>IDENTIFICATION</scope>
</reference>
<dbReference type="Pfam" id="PF00018">
    <property type="entry name" value="SH3_1"/>
    <property type="match status" value="2"/>
</dbReference>
<dbReference type="SMART" id="SM00252">
    <property type="entry name" value="SH2"/>
    <property type="match status" value="1"/>
</dbReference>
<dbReference type="PROSITE" id="PS50195">
    <property type="entry name" value="PX"/>
    <property type="match status" value="1"/>
</dbReference>
<sequence length="857" mass="93231">MSLSLVDAVCEGVERRGPYPYNHNVYAVRVQWAGTRKTLLFRTYGAFFDLHAKLREALDGKSDVIIPTLPEVCFMEQARWLSEEAIATQLLTAVRQFCKELPKLPAEVLARDDMRCFFRSWSSDPGNGDRSDGSTSSGATCMAPSSMLGSASAVRSALSGVDGSGDDASQPPPVPPHCATPAVPARMASRRVSANQANISAPSLPSSDDSLLGLSMQLGGGSADGESDGVAQYRAIADYCATGTDLLLSKGALVHCVEANCSGWWLVSSAGKQGWVPGTFLEPVASQSQHASPVDDAETPEVVRCVSLCACEAHDQDEVSYEQGQHIDVIKVDSSGWWTVRVDGKVGVTPAINLQPLDVEHNKFSTLLNLQLQHALFHGRPAPPRPGKPTDSTNNSPATEEVKEMTGGRSKLNYVQLDLAAPKTLPGGQQQSRFVIQDDSSSERTTYSQIIFPNQQTAQASKQHTYVNVMPAMYQNNYENFRVLGVHPPVQEAPDPSSLIKRNKPLPNLPERLDKLNITGNHSDTQTLPLPIVAKAKFVSEREGVLSFNGGDTAILLDKTNPNGWWCVQIGSSIGWVPKDYWSISLCEDAESEDTHRATQNKQACVSGLKRTEAMKTPDGGMANVGRIRSTEGHSPPCASHDEIGSDKSDDVHRVTHNKQVCVSGLKRTEALKTPSGGMPNLGRNRPFESARKNDASEIKSTAKQTNSKDLAMTAGTRPAMALPGKEEVAPSTTGHGSSQPIPPHADWFFGKLGRDECETLMSHNKGQPGDFLVRESTTRNGDFVLSVLDNKCKVHHFPFTMQDGFYHLGANFETIEQAVGHYKFNTLSGMDCQVRLVNPMRCKKERSKFFCMTTHN</sequence>
<evidence type="ECO:0000256" key="4">
    <source>
        <dbReference type="SAM" id="MobiDB-lite"/>
    </source>
</evidence>
<evidence type="ECO:0000256" key="2">
    <source>
        <dbReference type="PROSITE-ProRule" id="PRU00191"/>
    </source>
</evidence>
<evidence type="ECO:0000313" key="8">
    <source>
        <dbReference type="Proteomes" id="UP000695022"/>
    </source>
</evidence>
<dbReference type="PANTHER" id="PTHR15706:SF20">
    <property type="entry name" value="NEUTROPHIL CYTOSOL FACTOR 4"/>
    <property type="match status" value="1"/>
</dbReference>
<dbReference type="InterPro" id="IPR001452">
    <property type="entry name" value="SH3_domain"/>
</dbReference>
<feature type="region of interest" description="Disordered" evidence="4">
    <location>
        <begin position="378"/>
        <end position="407"/>
    </location>
</feature>
<dbReference type="Gene3D" id="3.30.505.10">
    <property type="entry name" value="SH2 domain"/>
    <property type="match status" value="1"/>
</dbReference>
<name>A0ABM1DYE7_PRICU</name>
<dbReference type="PROSITE" id="PS50001">
    <property type="entry name" value="SH2"/>
    <property type="match status" value="1"/>
</dbReference>
<gene>
    <name evidence="9" type="primary">LOC106807200</name>
</gene>